<comment type="caution">
    <text evidence="2">The sequence shown here is derived from an EMBL/GenBank/DDBJ whole genome shotgun (WGS) entry which is preliminary data.</text>
</comment>
<feature type="transmembrane region" description="Helical" evidence="1">
    <location>
        <begin position="30"/>
        <end position="51"/>
    </location>
</feature>
<keyword evidence="1" id="KW-1133">Transmembrane helix</keyword>
<organism evidence="2 3">
    <name type="scientific">Daphnia magna</name>
    <dbReference type="NCBI Taxonomy" id="35525"/>
    <lineage>
        <taxon>Eukaryota</taxon>
        <taxon>Metazoa</taxon>
        <taxon>Ecdysozoa</taxon>
        <taxon>Arthropoda</taxon>
        <taxon>Crustacea</taxon>
        <taxon>Branchiopoda</taxon>
        <taxon>Diplostraca</taxon>
        <taxon>Cladocera</taxon>
        <taxon>Anomopoda</taxon>
        <taxon>Daphniidae</taxon>
        <taxon>Daphnia</taxon>
    </lineage>
</organism>
<accession>A0A164WLL3</accession>
<evidence type="ECO:0000256" key="1">
    <source>
        <dbReference type="SAM" id="Phobius"/>
    </source>
</evidence>
<reference evidence="2 3" key="1">
    <citation type="submission" date="2016-03" db="EMBL/GenBank/DDBJ databases">
        <title>EvidentialGene: Evidence-directed Construction of Genes on Genomes.</title>
        <authorList>
            <person name="Gilbert D.G."/>
            <person name="Choi J.-H."/>
            <person name="Mockaitis K."/>
            <person name="Colbourne J."/>
            <person name="Pfrender M."/>
        </authorList>
    </citation>
    <scope>NUCLEOTIDE SEQUENCE [LARGE SCALE GENOMIC DNA]</scope>
    <source>
        <strain evidence="2 3">Xinb3</strain>
        <tissue evidence="2">Complete organism</tissue>
    </source>
</reference>
<protein>
    <submittedName>
        <fullName evidence="2">Uncharacterized protein</fullName>
    </submittedName>
</protein>
<proteinExistence type="predicted"/>
<sequence length="63" mass="7110">MISGIQTKKTGTSSTPKKEKGLLYMGTSGYHTLSSSSGFFLFFSFLFPFYYSKLDAHHPRNHV</sequence>
<name>A0A164WLL3_9CRUS</name>
<dbReference type="AlphaFoldDB" id="A0A164WLL3"/>
<dbReference type="Proteomes" id="UP000076858">
    <property type="component" value="Unassembled WGS sequence"/>
</dbReference>
<keyword evidence="1" id="KW-0812">Transmembrane</keyword>
<evidence type="ECO:0000313" key="2">
    <source>
        <dbReference type="EMBL" id="KZS13378.1"/>
    </source>
</evidence>
<keyword evidence="3" id="KW-1185">Reference proteome</keyword>
<dbReference type="EMBL" id="LRGB01001186">
    <property type="protein sequence ID" value="KZS13378.1"/>
    <property type="molecule type" value="Genomic_DNA"/>
</dbReference>
<gene>
    <name evidence="2" type="ORF">APZ42_021508</name>
</gene>
<keyword evidence="1" id="KW-0472">Membrane</keyword>
<evidence type="ECO:0000313" key="3">
    <source>
        <dbReference type="Proteomes" id="UP000076858"/>
    </source>
</evidence>